<reference evidence="3" key="1">
    <citation type="journal article" date="2019" name="Environ. Microbiol.">
        <title>Fungal ecological strategies reflected in gene transcription - a case study of two litter decomposers.</title>
        <authorList>
            <person name="Barbi F."/>
            <person name="Kohler A."/>
            <person name="Barry K."/>
            <person name="Baskaran P."/>
            <person name="Daum C."/>
            <person name="Fauchery L."/>
            <person name="Ihrmark K."/>
            <person name="Kuo A."/>
            <person name="LaButti K."/>
            <person name="Lipzen A."/>
            <person name="Morin E."/>
            <person name="Grigoriev I.V."/>
            <person name="Henrissat B."/>
            <person name="Lindahl B."/>
            <person name="Martin F."/>
        </authorList>
    </citation>
    <scope>NUCLEOTIDE SEQUENCE</scope>
    <source>
        <strain evidence="3">JB14</strain>
    </source>
</reference>
<feature type="domain" description="DUF6533" evidence="2">
    <location>
        <begin position="16"/>
        <end position="60"/>
    </location>
</feature>
<evidence type="ECO:0000313" key="4">
    <source>
        <dbReference type="Proteomes" id="UP000799118"/>
    </source>
</evidence>
<organism evidence="3 4">
    <name type="scientific">Gymnopus androsaceus JB14</name>
    <dbReference type="NCBI Taxonomy" id="1447944"/>
    <lineage>
        <taxon>Eukaryota</taxon>
        <taxon>Fungi</taxon>
        <taxon>Dikarya</taxon>
        <taxon>Basidiomycota</taxon>
        <taxon>Agaricomycotina</taxon>
        <taxon>Agaricomycetes</taxon>
        <taxon>Agaricomycetidae</taxon>
        <taxon>Agaricales</taxon>
        <taxon>Marasmiineae</taxon>
        <taxon>Omphalotaceae</taxon>
        <taxon>Gymnopus</taxon>
    </lineage>
</organism>
<gene>
    <name evidence="3" type="ORF">BT96DRAFT_932692</name>
</gene>
<keyword evidence="1" id="KW-0472">Membrane</keyword>
<dbReference type="EMBL" id="ML769391">
    <property type="protein sequence ID" value="KAE9408480.1"/>
    <property type="molecule type" value="Genomic_DNA"/>
</dbReference>
<keyword evidence="1" id="KW-1133">Transmembrane helix</keyword>
<dbReference type="Pfam" id="PF20151">
    <property type="entry name" value="DUF6533"/>
    <property type="match status" value="1"/>
</dbReference>
<dbReference type="InterPro" id="IPR045340">
    <property type="entry name" value="DUF6533"/>
</dbReference>
<evidence type="ECO:0000313" key="3">
    <source>
        <dbReference type="EMBL" id="KAE9408480.1"/>
    </source>
</evidence>
<protein>
    <recommendedName>
        <fullName evidence="2">DUF6533 domain-containing protein</fullName>
    </recommendedName>
</protein>
<feature type="transmembrane region" description="Helical" evidence="1">
    <location>
        <begin position="16"/>
        <end position="33"/>
    </location>
</feature>
<dbReference type="OrthoDB" id="3251775at2759"/>
<evidence type="ECO:0000256" key="1">
    <source>
        <dbReference type="SAM" id="Phobius"/>
    </source>
</evidence>
<sequence>MATLITELDSLVRVKYFSGVALVLVLYDHLLTLDDEFSAIWTKPHRYYLQKLTFVLNRYFAEAVVLYVAYGGEMFKRLTGFNGSAHLDDAGCRRFIWVFALAASVFIGITQLIKLQRICAILDLPSTFPYVFGALLGFDVFLIVLAVFNAFERPHRTNTDILDSLHSDGAKLFLVAALTMSIVGTPADTFGVLSMVWALNSVITSRIHLRVEGLKFAIFGMPGASFLLIHGKETNQGETNVEDSKGRPLALRLPW</sequence>
<feature type="transmembrane region" description="Helical" evidence="1">
    <location>
        <begin position="171"/>
        <end position="199"/>
    </location>
</feature>
<dbReference type="AlphaFoldDB" id="A0A6A4IER7"/>
<evidence type="ECO:0000259" key="2">
    <source>
        <dbReference type="Pfam" id="PF20151"/>
    </source>
</evidence>
<feature type="transmembrane region" description="Helical" evidence="1">
    <location>
        <begin position="95"/>
        <end position="115"/>
    </location>
</feature>
<keyword evidence="4" id="KW-1185">Reference proteome</keyword>
<name>A0A6A4IER7_9AGAR</name>
<proteinExistence type="predicted"/>
<keyword evidence="1" id="KW-0812">Transmembrane</keyword>
<feature type="transmembrane region" description="Helical" evidence="1">
    <location>
        <begin position="127"/>
        <end position="151"/>
    </location>
</feature>
<feature type="transmembrane region" description="Helical" evidence="1">
    <location>
        <begin position="54"/>
        <end position="75"/>
    </location>
</feature>
<dbReference type="Proteomes" id="UP000799118">
    <property type="component" value="Unassembled WGS sequence"/>
</dbReference>
<accession>A0A6A4IER7</accession>